<organism evidence="1">
    <name type="scientific">Medicago truncatula</name>
    <name type="common">Barrel medic</name>
    <name type="synonym">Medicago tribuloides</name>
    <dbReference type="NCBI Taxonomy" id="3880"/>
    <lineage>
        <taxon>Eukaryota</taxon>
        <taxon>Viridiplantae</taxon>
        <taxon>Streptophyta</taxon>
        <taxon>Embryophyta</taxon>
        <taxon>Tracheophyta</taxon>
        <taxon>Spermatophyta</taxon>
        <taxon>Magnoliopsida</taxon>
        <taxon>eudicotyledons</taxon>
        <taxon>Gunneridae</taxon>
        <taxon>Pentapetalae</taxon>
        <taxon>rosids</taxon>
        <taxon>fabids</taxon>
        <taxon>Fabales</taxon>
        <taxon>Fabaceae</taxon>
        <taxon>Papilionoideae</taxon>
        <taxon>50 kb inversion clade</taxon>
        <taxon>NPAAA clade</taxon>
        <taxon>Hologalegina</taxon>
        <taxon>IRL clade</taxon>
        <taxon>Trifolieae</taxon>
        <taxon>Medicago</taxon>
    </lineage>
</organism>
<dbReference type="AlphaFoldDB" id="Q2HSZ2"/>
<dbReference type="EMBL" id="AC150889">
    <property type="protein sequence ID" value="ABD33031.2"/>
    <property type="molecule type" value="Genomic_DNA"/>
</dbReference>
<reference evidence="1" key="1">
    <citation type="submission" date="2005-04" db="EMBL/GenBank/DDBJ databases">
        <authorList>
            <person name="Town C.D."/>
        </authorList>
    </citation>
    <scope>NUCLEOTIDE SEQUENCE</scope>
</reference>
<reference evidence="1" key="2">
    <citation type="submission" date="2007-03" db="EMBL/GenBank/DDBJ databases">
        <authorList>
            <consortium name="The International Medicago Genome Annotation Group"/>
        </authorList>
    </citation>
    <scope>NUCLEOTIDE SEQUENCE</scope>
</reference>
<evidence type="ECO:0000313" key="1">
    <source>
        <dbReference type="EMBL" id="ABD33031.2"/>
    </source>
</evidence>
<name>Q2HSZ2_MEDTR</name>
<gene>
    <name evidence="1" type="ORF">MtrDRAFT_AC150889g33v2</name>
</gene>
<proteinExistence type="predicted"/>
<sequence length="65" mass="7387">MVSAETLKLFCRPLVKNSVSEYDKAINNLKVKYRTYIVELSTPFGEFRGCSPKLEIPSYKEPVAS</sequence>
<accession>Q2HSZ2</accession>
<protein>
    <submittedName>
        <fullName evidence="1">Uncharacterized protein</fullName>
    </submittedName>
</protein>